<organism evidence="4 5">
    <name type="scientific">Bailinhaonella thermotolerans</name>
    <dbReference type="NCBI Taxonomy" id="1070861"/>
    <lineage>
        <taxon>Bacteria</taxon>
        <taxon>Bacillati</taxon>
        <taxon>Actinomycetota</taxon>
        <taxon>Actinomycetes</taxon>
        <taxon>Streptosporangiales</taxon>
        <taxon>Streptosporangiaceae</taxon>
        <taxon>Bailinhaonella</taxon>
    </lineage>
</organism>
<dbReference type="Gene3D" id="3.30.750.24">
    <property type="entry name" value="STAS domain"/>
    <property type="match status" value="1"/>
</dbReference>
<evidence type="ECO:0000259" key="3">
    <source>
        <dbReference type="PROSITE" id="PS50801"/>
    </source>
</evidence>
<evidence type="ECO:0000313" key="4">
    <source>
        <dbReference type="EMBL" id="RJL24766.1"/>
    </source>
</evidence>
<reference evidence="4 5" key="1">
    <citation type="submission" date="2018-09" db="EMBL/GenBank/DDBJ databases">
        <title>YIM 75507 draft genome.</title>
        <authorList>
            <person name="Tang S."/>
            <person name="Feng Y."/>
        </authorList>
    </citation>
    <scope>NUCLEOTIDE SEQUENCE [LARGE SCALE GENOMIC DNA]</scope>
    <source>
        <strain evidence="4 5">YIM 75507</strain>
    </source>
</reference>
<dbReference type="AlphaFoldDB" id="A0A3A4A738"/>
<name>A0A3A4A738_9ACTN</name>
<evidence type="ECO:0000256" key="2">
    <source>
        <dbReference type="RuleBase" id="RU003749"/>
    </source>
</evidence>
<comment type="caution">
    <text evidence="4">The sequence shown here is derived from an EMBL/GenBank/DDBJ whole genome shotgun (WGS) entry which is preliminary data.</text>
</comment>
<keyword evidence="5" id="KW-1185">Reference proteome</keyword>
<dbReference type="RefSeq" id="WP_119929682.1">
    <property type="nucleotide sequence ID" value="NZ_QZEY01000014.1"/>
</dbReference>
<dbReference type="PANTHER" id="PTHR33495">
    <property type="entry name" value="ANTI-SIGMA FACTOR ANTAGONIST TM_1081-RELATED-RELATED"/>
    <property type="match status" value="1"/>
</dbReference>
<comment type="similarity">
    <text evidence="1 2">Belongs to the anti-sigma-factor antagonist family.</text>
</comment>
<dbReference type="InterPro" id="IPR036513">
    <property type="entry name" value="STAS_dom_sf"/>
</dbReference>
<dbReference type="PROSITE" id="PS50801">
    <property type="entry name" value="STAS"/>
    <property type="match status" value="1"/>
</dbReference>
<dbReference type="GO" id="GO:0043856">
    <property type="term" value="F:anti-sigma factor antagonist activity"/>
    <property type="evidence" value="ECO:0007669"/>
    <property type="project" value="InterPro"/>
</dbReference>
<protein>
    <recommendedName>
        <fullName evidence="2">Anti-sigma factor antagonist</fullName>
    </recommendedName>
</protein>
<dbReference type="InterPro" id="IPR002645">
    <property type="entry name" value="STAS_dom"/>
</dbReference>
<proteinExistence type="inferred from homology"/>
<dbReference type="EMBL" id="QZEY01000014">
    <property type="protein sequence ID" value="RJL24766.1"/>
    <property type="molecule type" value="Genomic_DNA"/>
</dbReference>
<dbReference type="Pfam" id="PF01740">
    <property type="entry name" value="STAS"/>
    <property type="match status" value="1"/>
</dbReference>
<dbReference type="PANTHER" id="PTHR33495:SF2">
    <property type="entry name" value="ANTI-SIGMA FACTOR ANTAGONIST TM_1081-RELATED"/>
    <property type="match status" value="1"/>
</dbReference>
<feature type="domain" description="STAS" evidence="3">
    <location>
        <begin position="3"/>
        <end position="109"/>
    </location>
</feature>
<accession>A0A3A4A738</accession>
<dbReference type="NCBIfam" id="TIGR00377">
    <property type="entry name" value="ant_ant_sig"/>
    <property type="match status" value="1"/>
</dbReference>
<dbReference type="InterPro" id="IPR003658">
    <property type="entry name" value="Anti-sigma_ant"/>
</dbReference>
<sequence length="109" mass="11925">MRLRLDHRVEDDHTVVGIAGEIDVFTAPRLREYLTDLIMSGGAHLVLDMAEVAFLDSAGLGVLIGTLRRLQVHDGTLAVINANHHVLKVFRTTRLDRVIEVSGDADAGD</sequence>
<dbReference type="Proteomes" id="UP000265768">
    <property type="component" value="Unassembled WGS sequence"/>
</dbReference>
<evidence type="ECO:0000256" key="1">
    <source>
        <dbReference type="ARBA" id="ARBA00009013"/>
    </source>
</evidence>
<dbReference type="OrthoDB" id="9793697at2"/>
<evidence type="ECO:0000313" key="5">
    <source>
        <dbReference type="Proteomes" id="UP000265768"/>
    </source>
</evidence>
<dbReference type="CDD" id="cd07043">
    <property type="entry name" value="STAS_anti-anti-sigma_factors"/>
    <property type="match status" value="1"/>
</dbReference>
<dbReference type="SUPFAM" id="SSF52091">
    <property type="entry name" value="SpoIIaa-like"/>
    <property type="match status" value="1"/>
</dbReference>
<gene>
    <name evidence="4" type="ORF">D5H75_28690</name>
</gene>